<protein>
    <recommendedName>
        <fullName evidence="6">RDD domain-containing protein</fullName>
    </recommendedName>
</protein>
<organism evidence="7">
    <name type="scientific">Thermodesulfovibrio aggregans</name>
    <dbReference type="NCBI Taxonomy" id="86166"/>
    <lineage>
        <taxon>Bacteria</taxon>
        <taxon>Pseudomonadati</taxon>
        <taxon>Nitrospirota</taxon>
        <taxon>Thermodesulfovibrionia</taxon>
        <taxon>Thermodesulfovibrionales</taxon>
        <taxon>Thermodesulfovibrionaceae</taxon>
        <taxon>Thermodesulfovibrio</taxon>
    </lineage>
</organism>
<comment type="caution">
    <text evidence="7">The sequence shown here is derived from an EMBL/GenBank/DDBJ whole genome shotgun (WGS) entry which is preliminary data.</text>
</comment>
<feature type="transmembrane region" description="Helical" evidence="5">
    <location>
        <begin position="12"/>
        <end position="29"/>
    </location>
</feature>
<gene>
    <name evidence="7" type="ORF">ENV75_00995</name>
</gene>
<comment type="subcellular location">
    <subcellularLocation>
        <location evidence="1">Membrane</location>
        <topology evidence="1">Multi-pass membrane protein</topology>
    </subcellularLocation>
</comment>
<evidence type="ECO:0000313" key="7">
    <source>
        <dbReference type="EMBL" id="HGG99022.1"/>
    </source>
</evidence>
<dbReference type="Pfam" id="PF06271">
    <property type="entry name" value="RDD"/>
    <property type="match status" value="1"/>
</dbReference>
<dbReference type="GO" id="GO:0016020">
    <property type="term" value="C:membrane"/>
    <property type="evidence" value="ECO:0007669"/>
    <property type="project" value="UniProtKB-SubCell"/>
</dbReference>
<proteinExistence type="predicted"/>
<dbReference type="EMBL" id="DTHO01000009">
    <property type="protein sequence ID" value="HGG99022.1"/>
    <property type="molecule type" value="Genomic_DNA"/>
</dbReference>
<evidence type="ECO:0000256" key="1">
    <source>
        <dbReference type="ARBA" id="ARBA00004141"/>
    </source>
</evidence>
<evidence type="ECO:0000256" key="2">
    <source>
        <dbReference type="ARBA" id="ARBA00022692"/>
    </source>
</evidence>
<keyword evidence="2 5" id="KW-0812">Transmembrane</keyword>
<name>A0A7C4AIV9_9BACT</name>
<sequence>MVNCNYKYSNIFFRVLAKSIDLIIVAILWKTLHEAGILAGVFYLLISDGIFHGCSIGKKFLRLKVININKDTPADFRDSIIRNMTVAFPLLFLPVPIIGWLICAAIFAFEFILIIGDSETRRLGDYLAKTSVIEE</sequence>
<evidence type="ECO:0000256" key="4">
    <source>
        <dbReference type="ARBA" id="ARBA00023136"/>
    </source>
</evidence>
<feature type="domain" description="RDD" evidence="6">
    <location>
        <begin position="29"/>
        <end position="129"/>
    </location>
</feature>
<evidence type="ECO:0000256" key="5">
    <source>
        <dbReference type="SAM" id="Phobius"/>
    </source>
</evidence>
<reference evidence="7" key="1">
    <citation type="journal article" date="2020" name="mSystems">
        <title>Genome- and Community-Level Interaction Insights into Carbon Utilization and Element Cycling Functions of Hydrothermarchaeota in Hydrothermal Sediment.</title>
        <authorList>
            <person name="Zhou Z."/>
            <person name="Liu Y."/>
            <person name="Xu W."/>
            <person name="Pan J."/>
            <person name="Luo Z.H."/>
            <person name="Li M."/>
        </authorList>
    </citation>
    <scope>NUCLEOTIDE SEQUENCE [LARGE SCALE GENOMIC DNA]</scope>
    <source>
        <strain evidence="7">SpSt-788</strain>
    </source>
</reference>
<feature type="transmembrane region" description="Helical" evidence="5">
    <location>
        <begin position="35"/>
        <end position="54"/>
    </location>
</feature>
<keyword evidence="3 5" id="KW-1133">Transmembrane helix</keyword>
<keyword evidence="4 5" id="KW-0472">Membrane</keyword>
<dbReference type="InterPro" id="IPR010432">
    <property type="entry name" value="RDD"/>
</dbReference>
<feature type="transmembrane region" description="Helical" evidence="5">
    <location>
        <begin position="86"/>
        <end position="115"/>
    </location>
</feature>
<accession>A0A7C4AIV9</accession>
<evidence type="ECO:0000256" key="3">
    <source>
        <dbReference type="ARBA" id="ARBA00022989"/>
    </source>
</evidence>
<evidence type="ECO:0000259" key="6">
    <source>
        <dbReference type="Pfam" id="PF06271"/>
    </source>
</evidence>
<dbReference type="AlphaFoldDB" id="A0A7C4AIV9"/>